<dbReference type="EMBL" id="BAFH01000004">
    <property type="protein sequence ID" value="GAB63512.1"/>
    <property type="molecule type" value="Genomic_DNA"/>
</dbReference>
<keyword evidence="2" id="KW-1185">Reference proteome</keyword>
<gene>
    <name evidence="1" type="ORF">KSU1_D0203</name>
</gene>
<name>I3IP67_9BACT</name>
<reference evidence="1 2" key="1">
    <citation type="journal article" date="2012" name="FEBS Lett.">
        <title>Anammox organism KSU-1 expresses a NirK-type copper-containing nitrite reductase instead of a NirS-type with cytochrome cd1.</title>
        <authorList>
            <person name="Hira D."/>
            <person name="Toh H."/>
            <person name="Migita C.T."/>
            <person name="Okubo H."/>
            <person name="Nishiyama T."/>
            <person name="Hattori M."/>
            <person name="Furukawa K."/>
            <person name="Fujii T."/>
        </authorList>
    </citation>
    <scope>NUCLEOTIDE SEQUENCE [LARGE SCALE GENOMIC DNA]</scope>
</reference>
<evidence type="ECO:0000313" key="2">
    <source>
        <dbReference type="Proteomes" id="UP000002985"/>
    </source>
</evidence>
<evidence type="ECO:0000313" key="1">
    <source>
        <dbReference type="EMBL" id="GAB63512.1"/>
    </source>
</evidence>
<comment type="caution">
    <text evidence="1">The sequence shown here is derived from an EMBL/GenBank/DDBJ whole genome shotgun (WGS) entry which is preliminary data.</text>
</comment>
<dbReference type="AlphaFoldDB" id="I3IP67"/>
<protein>
    <submittedName>
        <fullName evidence="1">Uncharacterized protein</fullName>
    </submittedName>
</protein>
<dbReference type="Proteomes" id="UP000002985">
    <property type="component" value="Unassembled WGS sequence"/>
</dbReference>
<dbReference type="STRING" id="247490.KSU1_D0203"/>
<sequence length="55" mass="6191">MCNSLSENGDIIFSTKEIKVFRLFKNCNCLFLPQDDIVGAINFLSLIARNGLLKL</sequence>
<organism evidence="1 2">
    <name type="scientific">Candidatus Jettenia caeni</name>
    <dbReference type="NCBI Taxonomy" id="247490"/>
    <lineage>
        <taxon>Bacteria</taxon>
        <taxon>Pseudomonadati</taxon>
        <taxon>Planctomycetota</taxon>
        <taxon>Candidatus Brocadiia</taxon>
        <taxon>Candidatus Brocadiales</taxon>
        <taxon>Candidatus Brocadiaceae</taxon>
        <taxon>Candidatus Jettenia</taxon>
    </lineage>
</organism>
<accession>I3IP67</accession>
<proteinExistence type="predicted"/>